<feature type="transmembrane region" description="Helical" evidence="1">
    <location>
        <begin position="108"/>
        <end position="124"/>
    </location>
</feature>
<gene>
    <name evidence="2" type="ORF">KL86APRO_12304</name>
</gene>
<dbReference type="AlphaFoldDB" id="A0A212K8T0"/>
<evidence type="ECO:0000313" key="2">
    <source>
        <dbReference type="EMBL" id="SBW07925.1"/>
    </source>
</evidence>
<dbReference type="Pfam" id="PF10011">
    <property type="entry name" value="DUF2254"/>
    <property type="match status" value="1"/>
</dbReference>
<dbReference type="InterPro" id="IPR018723">
    <property type="entry name" value="DUF2254_membrane"/>
</dbReference>
<dbReference type="EMBL" id="FLUO01000001">
    <property type="protein sequence ID" value="SBW07925.1"/>
    <property type="molecule type" value="Genomic_DNA"/>
</dbReference>
<keyword evidence="1" id="KW-0812">Transmembrane</keyword>
<evidence type="ECO:0008006" key="3">
    <source>
        <dbReference type="Google" id="ProtNLM"/>
    </source>
</evidence>
<organism evidence="2">
    <name type="scientific">uncultured Alphaproteobacteria bacterium</name>
    <dbReference type="NCBI Taxonomy" id="91750"/>
    <lineage>
        <taxon>Bacteria</taxon>
        <taxon>Pseudomonadati</taxon>
        <taxon>Pseudomonadota</taxon>
        <taxon>Alphaproteobacteria</taxon>
        <taxon>environmental samples</taxon>
    </lineage>
</organism>
<feature type="transmembrane region" description="Helical" evidence="1">
    <location>
        <begin position="62"/>
        <end position="87"/>
    </location>
</feature>
<feature type="transmembrane region" description="Helical" evidence="1">
    <location>
        <begin position="136"/>
        <end position="162"/>
    </location>
</feature>
<protein>
    <recommendedName>
        <fullName evidence="3">DUF2254 domain-containing protein</fullName>
    </recommendedName>
</protein>
<accession>A0A212K8T0</accession>
<keyword evidence="1" id="KW-1133">Transmembrane helix</keyword>
<reference evidence="2" key="1">
    <citation type="submission" date="2016-04" db="EMBL/GenBank/DDBJ databases">
        <authorList>
            <person name="Evans L.H."/>
            <person name="Alamgir A."/>
            <person name="Owens N."/>
            <person name="Weber N.D."/>
            <person name="Virtaneva K."/>
            <person name="Barbian K."/>
            <person name="Babar A."/>
            <person name="Rosenke K."/>
        </authorList>
    </citation>
    <scope>NUCLEOTIDE SEQUENCE</scope>
    <source>
        <strain evidence="2">86</strain>
    </source>
</reference>
<sequence length="434" mass="44716">MKARLAALLHALAQSFWLIPALLVAGGVAGAAALLEIDRRGGLPDALDPWLYDGGSTGARTLLGAVASSTIGVAGTVFSITVAALTLAAGQMGPRLLRSFTRDRTNQITLGVYLATFAYALTVLRSVRSETEAGGAFVPGLALSVALLLALACVALLVGFVAHIAGRINVDTVIGLVAEDLAAAIDRLGRAEPPPEPPPPDAWRDAAPVRDDRSGYLVQLDVAGLADWAAANQAAVRLLAGPGDAVFPGAAIALVAPPCAGAAQAIRAATAVGATRAAAVDLLVAARQLVEVAVRALSPGINDPNTAVTVIDRLAAALCRLALLHLDTGAVRRDGRTVLVVPVPDYETLLAEMFDPLRLYGAHNPAVAARMLDALAAVVECEGGALRVGALIRYADRIAADAEREIAAPDDRARVAARRRAFADVRRFGPTARA</sequence>
<name>A0A212K8T0_9PROT</name>
<proteinExistence type="predicted"/>
<evidence type="ECO:0000256" key="1">
    <source>
        <dbReference type="SAM" id="Phobius"/>
    </source>
</evidence>
<keyword evidence="1" id="KW-0472">Membrane</keyword>